<evidence type="ECO:0000256" key="1">
    <source>
        <dbReference type="ARBA" id="ARBA00022553"/>
    </source>
</evidence>
<dbReference type="PROSITE" id="PS51061">
    <property type="entry name" value="R3H"/>
    <property type="match status" value="1"/>
</dbReference>
<dbReference type="InterPro" id="IPR036867">
    <property type="entry name" value="R3H_dom_sf"/>
</dbReference>
<reference evidence="5" key="3">
    <citation type="submission" date="2025-09" db="UniProtKB">
        <authorList>
            <consortium name="Ensembl"/>
        </authorList>
    </citation>
    <scope>IDENTIFICATION</scope>
</reference>
<organism evidence="5 6">
    <name type="scientific">Microcebus murinus</name>
    <name type="common">Gray mouse lemur</name>
    <name type="synonym">Lemur murinus</name>
    <dbReference type="NCBI Taxonomy" id="30608"/>
    <lineage>
        <taxon>Eukaryota</taxon>
        <taxon>Metazoa</taxon>
        <taxon>Chordata</taxon>
        <taxon>Craniata</taxon>
        <taxon>Vertebrata</taxon>
        <taxon>Euteleostomi</taxon>
        <taxon>Mammalia</taxon>
        <taxon>Eutheria</taxon>
        <taxon>Euarchontoglires</taxon>
        <taxon>Primates</taxon>
        <taxon>Strepsirrhini</taxon>
        <taxon>Lemuriformes</taxon>
        <taxon>Cheirogaleidae</taxon>
        <taxon>Microcebus</taxon>
    </lineage>
</organism>
<sequence length="921" mass="102372">MRMSDTVTIKDETETMKDLEAEMKDTTGVENIIKSENYGKILAEKNDRCIDNNIDLQEKIQIPLTQSFEKEEKPSKDEAEKEKASDKLPRKMLSRDSSQEYTNSTGIDLHEFLVNTLKNNPRDRMMLLKLEQEILDFIGNNESLRKKFPPMTSYHRMLLHRVAAYFGLDHNVDQSGKSVIVNKTSNTRIPDQKFNEHIKDDKGEDFQKRYILKRDNSSFDKDDTQMRIRLKDDRRSKSIEEREEEYQRARDRIFSQDSLCSQENYIIDKRIQDEDASSTQQRRQIFRVNKDASGRSTNSHQSSTENELKYSEPRPWSSTDSDSSLRNLKPAVTKASSFSGISVLTRGDSSGSSKSIGRLSKTGQPFINPDGSPVVYNPPMTQQPVRPQVPGPPQPPLPPPPTQQPAANHIFSQDNLGSQFSHMSLARQPSTDGSDPHATMFQSTVVLQSPQQSGFIMTAAPPPHPPRPPHHHPPPPLPPGQPVPTAGYSASGHPVSQPVLQQQGYIQQPSPQMPACYCAPGHYHSNQPQYRPVPSVHYNSHLNQPLPQPAQQTGYQVMPNQQQNYQGIVGVQQPQSQNLVSGQPNSIGNQIQGVVIPYPTVPSYQVSLPQGSQGIAHQTYQQPVMFPNQSNQGSMPQQHALYYSVIPPGHQNNLSSSVSYLQHPGSEQVQFPRTTSPCSSQQLQGHQCAAVPPPPPGGGMVMMQLNVPNNPQSRAHSPPQWKQNKYYCDHQRGQKCVEFSNVDNIVQHSSQLSSPIISPAQSPAPVQLSTLKTGRPSGPPLSIMPQFSRPFVPGQGDTRYPLLGQPLQYNSPAVLHGHIPNQQSQPGSRHGNRGRRQAKKAASTDLGAGEAVVGKVLEITELPDGITRMEAEKLFGELFKIGAKIRWLGPSPAQLRRHPLCCGSGDNTVNPERSKPSDLPS</sequence>
<feature type="compositionally biased region" description="Basic residues" evidence="2">
    <location>
        <begin position="830"/>
        <end position="839"/>
    </location>
</feature>
<evidence type="ECO:0000313" key="6">
    <source>
        <dbReference type="Proteomes" id="UP000694394"/>
    </source>
</evidence>
<evidence type="ECO:0000313" key="5">
    <source>
        <dbReference type="Ensembl" id="ENSMICP00000043191.1"/>
    </source>
</evidence>
<evidence type="ECO:0000256" key="2">
    <source>
        <dbReference type="SAM" id="MobiDB-lite"/>
    </source>
</evidence>
<dbReference type="SUPFAM" id="SSF82708">
    <property type="entry name" value="R3H domain"/>
    <property type="match status" value="1"/>
</dbReference>
<feature type="domain" description="R3H" evidence="3">
    <location>
        <begin position="124"/>
        <end position="187"/>
    </location>
</feature>
<feature type="compositionally biased region" description="Basic and acidic residues" evidence="2">
    <location>
        <begin position="68"/>
        <end position="98"/>
    </location>
</feature>
<keyword evidence="6" id="KW-1185">Reference proteome</keyword>
<dbReference type="PANTHER" id="PTHR15672:SF12">
    <property type="entry name" value="R3H DOMAIN-CONTAINING PROTEIN 1"/>
    <property type="match status" value="1"/>
</dbReference>
<reference evidence="5" key="1">
    <citation type="submission" date="2016-12" db="EMBL/GenBank/DDBJ databases">
        <title>Mouse lemur reference genome and diversity panel.</title>
        <authorList>
            <person name="Harris R."/>
            <person name="Larsen P."/>
            <person name="Liu Y."/>
            <person name="Hughes D.S."/>
            <person name="Murali S."/>
            <person name="Raveendran M."/>
            <person name="Korchina V."/>
            <person name="Wang M."/>
            <person name="Jhangiani S."/>
            <person name="Bandaranaike D."/>
            <person name="Bellair M."/>
            <person name="Blankenburg K."/>
            <person name="Chao H."/>
            <person name="Dahdouli M."/>
            <person name="Dinh H."/>
            <person name="Doddapaneni H."/>
            <person name="English A."/>
            <person name="Firestine M."/>
            <person name="Gnanaolivu R."/>
            <person name="Gross S."/>
            <person name="Hernandez B."/>
            <person name="Javaid M."/>
            <person name="Jayaseelan J."/>
            <person name="Jones J."/>
            <person name="Khan Z."/>
            <person name="Kovar C."/>
            <person name="Kurapati P."/>
            <person name="Le B."/>
            <person name="Lee S."/>
            <person name="Li M."/>
            <person name="Mathew T."/>
            <person name="Narasimhan A."/>
            <person name="Ngo D."/>
            <person name="Nguyen L."/>
            <person name="Okwuonu G."/>
            <person name="Ongeri F."/>
            <person name="Osuji N."/>
            <person name="Pu L.-L."/>
            <person name="Puazo M."/>
            <person name="Quiroz J."/>
            <person name="Raj R."/>
            <person name="Rajbhandari K."/>
            <person name="Reid J.G."/>
            <person name="Santibanez J."/>
            <person name="Sexton D."/>
            <person name="Skinner E."/>
            <person name="Vee V."/>
            <person name="Weissenberger G."/>
            <person name="Wu Y."/>
            <person name="Xin Y."/>
            <person name="Han Y."/>
            <person name="Campbell C."/>
            <person name="Brown A."/>
            <person name="Sullivan B."/>
            <person name="Shelton J."/>
            <person name="Brown S."/>
            <person name="Dudchenko O."/>
            <person name="Machol I."/>
            <person name="Durand N."/>
            <person name="Shamim M."/>
            <person name="Lieberman A."/>
            <person name="Muzny D.M."/>
            <person name="Richards S."/>
            <person name="Yoder A."/>
            <person name="Worley K.C."/>
            <person name="Rogers J."/>
            <person name="Gibbs R.A."/>
        </authorList>
    </citation>
    <scope>NUCLEOTIDE SEQUENCE [LARGE SCALE GENOMIC DNA]</scope>
</reference>
<dbReference type="InterPro" id="IPR001374">
    <property type="entry name" value="R3H_dom"/>
</dbReference>
<dbReference type="PROSITE" id="PS51673">
    <property type="entry name" value="SUZ"/>
    <property type="match status" value="1"/>
</dbReference>
<evidence type="ECO:0000259" key="3">
    <source>
        <dbReference type="PROSITE" id="PS51061"/>
    </source>
</evidence>
<evidence type="ECO:0000259" key="4">
    <source>
        <dbReference type="PROSITE" id="PS51673"/>
    </source>
</evidence>
<feature type="region of interest" description="Disordered" evidence="2">
    <location>
        <begin position="455"/>
        <end position="496"/>
    </location>
</feature>
<feature type="compositionally biased region" description="Low complexity" evidence="2">
    <location>
        <begin position="347"/>
        <end position="360"/>
    </location>
</feature>
<dbReference type="GeneTree" id="ENSGT00940000156095"/>
<evidence type="ECO:0008006" key="7">
    <source>
        <dbReference type="Google" id="ProtNLM"/>
    </source>
</evidence>
<keyword evidence="1" id="KW-0597">Phosphoprotein</keyword>
<dbReference type="EMBL" id="ABDC03018327">
    <property type="status" value="NOT_ANNOTATED_CDS"/>
    <property type="molecule type" value="Genomic_DNA"/>
</dbReference>
<proteinExistence type="predicted"/>
<dbReference type="GO" id="GO:0003676">
    <property type="term" value="F:nucleic acid binding"/>
    <property type="evidence" value="ECO:0007669"/>
    <property type="project" value="UniProtKB-UniRule"/>
</dbReference>
<dbReference type="InterPro" id="IPR024771">
    <property type="entry name" value="SUZ"/>
</dbReference>
<feature type="compositionally biased region" description="Polar residues" evidence="2">
    <location>
        <begin position="294"/>
        <end position="305"/>
    </location>
</feature>
<feature type="compositionally biased region" description="Polar residues" evidence="2">
    <location>
        <begin position="316"/>
        <end position="326"/>
    </location>
</feature>
<dbReference type="Pfam" id="PF01424">
    <property type="entry name" value="R3H"/>
    <property type="match status" value="1"/>
</dbReference>
<dbReference type="Proteomes" id="UP000694394">
    <property type="component" value="Chromosome 14"/>
</dbReference>
<reference evidence="5" key="2">
    <citation type="submission" date="2025-08" db="UniProtKB">
        <authorList>
            <consortium name="Ensembl"/>
        </authorList>
    </citation>
    <scope>IDENTIFICATION</scope>
</reference>
<dbReference type="Ensembl" id="ENSMICT00000065987.1">
    <property type="protein sequence ID" value="ENSMICP00000043191.1"/>
    <property type="gene ID" value="ENSMICG00000042655.1"/>
</dbReference>
<feature type="compositionally biased region" description="Pro residues" evidence="2">
    <location>
        <begin position="387"/>
        <end position="403"/>
    </location>
</feature>
<feature type="region of interest" description="Disordered" evidence="2">
    <location>
        <begin position="66"/>
        <end position="99"/>
    </location>
</feature>
<dbReference type="PANTHER" id="PTHR15672">
    <property type="entry name" value="CAMP-REGULATED PHOSPHOPROTEIN 21 RELATED R3H DOMAIN CONTAINING PROTEIN"/>
    <property type="match status" value="1"/>
</dbReference>
<dbReference type="AlphaFoldDB" id="A0A8C5XXY7"/>
<feature type="region of interest" description="Disordered" evidence="2">
    <location>
        <begin position="287"/>
        <end position="326"/>
    </location>
</feature>
<accession>A0A8C5XXY7</accession>
<protein>
    <recommendedName>
        <fullName evidence="7">R3H domain-containing protein 1</fullName>
    </recommendedName>
</protein>
<dbReference type="EMBL" id="ABDC03018326">
    <property type="status" value="NOT_ANNOTATED_CDS"/>
    <property type="molecule type" value="Genomic_DNA"/>
</dbReference>
<feature type="region of interest" description="Disordered" evidence="2">
    <location>
        <begin position="342"/>
        <end position="408"/>
    </location>
</feature>
<feature type="region of interest" description="Disordered" evidence="2">
    <location>
        <begin position="811"/>
        <end position="846"/>
    </location>
</feature>
<dbReference type="CDD" id="cd02642">
    <property type="entry name" value="R3H_encore_like"/>
    <property type="match status" value="1"/>
</dbReference>
<feature type="domain" description="SUZ" evidence="4">
    <location>
        <begin position="188"/>
        <end position="258"/>
    </location>
</feature>
<dbReference type="Gene3D" id="3.30.1370.50">
    <property type="entry name" value="R3H-like domain"/>
    <property type="match status" value="1"/>
</dbReference>
<dbReference type="Pfam" id="PF12752">
    <property type="entry name" value="SUZ"/>
    <property type="match status" value="1"/>
</dbReference>
<dbReference type="InterPro" id="IPR051937">
    <property type="entry name" value="R3H_domain_containing"/>
</dbReference>
<dbReference type="FunFam" id="3.30.1370.50:FF:000001">
    <property type="entry name" value="R3H domain-containing protein 2 isoform 1"/>
    <property type="match status" value="1"/>
</dbReference>
<dbReference type="SMART" id="SM00393">
    <property type="entry name" value="R3H"/>
    <property type="match status" value="1"/>
</dbReference>
<name>A0A8C5XXY7_MICMU</name>